<dbReference type="EMBL" id="JAENIM010000034">
    <property type="protein sequence ID" value="MBK1790811.1"/>
    <property type="molecule type" value="Genomic_DNA"/>
</dbReference>
<dbReference type="RefSeq" id="WP_200310835.1">
    <property type="nucleotide sequence ID" value="NZ_JAENIM010000034.1"/>
</dbReference>
<dbReference type="AlphaFoldDB" id="A0A8J7SJ09"/>
<evidence type="ECO:0000313" key="2">
    <source>
        <dbReference type="EMBL" id="MBK1790811.1"/>
    </source>
</evidence>
<sequence>MKKKLRKALFWLHLVVGILAGVLIAVMCFTGLVLVFEKEILSWAERDVVELKVEDGAERLSADVMMAQVRAEHPERRFSNLVAANDEGKMWTLRAGRREFVYLNPYTAEVVEPPAAGLREFFWVNFQLHRWMLMKGESRDTGKAINGAANLGFLGLCITGLYLWWPRNLKWKSFKQAMKLKWPKGGQARDFNWHNVFGFWFLLPLIIATATGAYWSYGWARDLYDGALGPRVTRMPLEQPAEQMSRGAQGISLEKQLEIAADWSPEWKTISLPVGKKAIAPWLKNTISVSEGQNFPADPSRLVIDPASGEIVDEQRASELSTKEKWRASIKGVHTGTAGGFIGKLVGALACVAGMLLVYTGFALSWRRLARFRKKKRA</sequence>
<keyword evidence="1" id="KW-0472">Membrane</keyword>
<feature type="transmembrane region" description="Helical" evidence="1">
    <location>
        <begin position="345"/>
        <end position="366"/>
    </location>
</feature>
<gene>
    <name evidence="2" type="ORF">JIN82_06540</name>
</gene>
<keyword evidence="1" id="KW-0812">Transmembrane</keyword>
<keyword evidence="1" id="KW-1133">Transmembrane helix</keyword>
<name>A0A8J7SJ09_9BACT</name>
<dbReference type="Pfam" id="PF03929">
    <property type="entry name" value="PepSY_TM"/>
    <property type="match status" value="1"/>
</dbReference>
<reference evidence="2" key="1">
    <citation type="submission" date="2021-01" db="EMBL/GenBank/DDBJ databases">
        <title>Modified the classification status of verrucomicrobia.</title>
        <authorList>
            <person name="Feng X."/>
        </authorList>
    </citation>
    <scope>NUCLEOTIDE SEQUENCE</scope>
    <source>
        <strain evidence="2">_KCTC 22039</strain>
    </source>
</reference>
<feature type="transmembrane region" description="Helical" evidence="1">
    <location>
        <begin position="144"/>
        <end position="165"/>
    </location>
</feature>
<organism evidence="2 3">
    <name type="scientific">Persicirhabdus sediminis</name>
    <dbReference type="NCBI Taxonomy" id="454144"/>
    <lineage>
        <taxon>Bacteria</taxon>
        <taxon>Pseudomonadati</taxon>
        <taxon>Verrucomicrobiota</taxon>
        <taxon>Verrucomicrobiia</taxon>
        <taxon>Verrucomicrobiales</taxon>
        <taxon>Verrucomicrobiaceae</taxon>
        <taxon>Persicirhabdus</taxon>
    </lineage>
</organism>
<accession>A0A8J7SJ09</accession>
<feature type="transmembrane region" description="Helical" evidence="1">
    <location>
        <begin position="12"/>
        <end position="36"/>
    </location>
</feature>
<comment type="caution">
    <text evidence="2">The sequence shown here is derived from an EMBL/GenBank/DDBJ whole genome shotgun (WGS) entry which is preliminary data.</text>
</comment>
<keyword evidence="3" id="KW-1185">Reference proteome</keyword>
<dbReference type="PANTHER" id="PTHR34219">
    <property type="entry name" value="IRON-REGULATED INNER MEMBRANE PROTEIN-RELATED"/>
    <property type="match status" value="1"/>
</dbReference>
<dbReference type="PANTHER" id="PTHR34219:SF3">
    <property type="entry name" value="BLL7967 PROTEIN"/>
    <property type="match status" value="1"/>
</dbReference>
<evidence type="ECO:0000256" key="1">
    <source>
        <dbReference type="SAM" id="Phobius"/>
    </source>
</evidence>
<dbReference type="Proteomes" id="UP000624703">
    <property type="component" value="Unassembled WGS sequence"/>
</dbReference>
<protein>
    <submittedName>
        <fullName evidence="2">PepSY domain-containing protein</fullName>
    </submittedName>
</protein>
<dbReference type="InterPro" id="IPR005625">
    <property type="entry name" value="PepSY-ass_TM"/>
</dbReference>
<feature type="transmembrane region" description="Helical" evidence="1">
    <location>
        <begin position="197"/>
        <end position="217"/>
    </location>
</feature>
<proteinExistence type="predicted"/>
<evidence type="ECO:0000313" key="3">
    <source>
        <dbReference type="Proteomes" id="UP000624703"/>
    </source>
</evidence>